<accession>A0A3A3F9L0</accession>
<feature type="transmembrane region" description="Helical" evidence="1">
    <location>
        <begin position="20"/>
        <end position="38"/>
    </location>
</feature>
<keyword evidence="1" id="KW-1133">Transmembrane helix</keyword>
<protein>
    <recommendedName>
        <fullName evidence="4">Peptidase</fullName>
    </recommendedName>
</protein>
<dbReference type="RefSeq" id="WP_119852713.1">
    <property type="nucleotide sequence ID" value="NZ_QYSE01000001.1"/>
</dbReference>
<organism evidence="2 3">
    <name type="scientific">Pseudoalteromonas gelatinilytica</name>
    <dbReference type="NCBI Taxonomy" id="1703256"/>
    <lineage>
        <taxon>Bacteria</taxon>
        <taxon>Pseudomonadati</taxon>
        <taxon>Pseudomonadota</taxon>
        <taxon>Gammaproteobacteria</taxon>
        <taxon>Alteromonadales</taxon>
        <taxon>Pseudoalteromonadaceae</taxon>
        <taxon>Pseudoalteromonas</taxon>
    </lineage>
</organism>
<comment type="caution">
    <text evidence="2">The sequence shown here is derived from an EMBL/GenBank/DDBJ whole genome shotgun (WGS) entry which is preliminary data.</text>
</comment>
<evidence type="ECO:0008006" key="4">
    <source>
        <dbReference type="Google" id="ProtNLM"/>
    </source>
</evidence>
<sequence length="189" mass="21573">MSNKSSINWFKLNRNLHRDIGYFCFGLVIIFAVSGIAVNHKDDWNPNYKVSHQQIRVSDETWQLDNDALLIEQIISHADVSEPVKASYWVSPQEFKVFLKNGNNLSLKLNQDIINYEAIEPRHVFQAFNRLHLNETTASWVIFSDIFAGLLLFLAISGLFMIKGKNSPWGSRSVLVISGMLLPAAYVFL</sequence>
<dbReference type="EMBL" id="QYSE01000001">
    <property type="protein sequence ID" value="RJF38242.1"/>
    <property type="molecule type" value="Genomic_DNA"/>
</dbReference>
<feature type="transmembrane region" description="Helical" evidence="1">
    <location>
        <begin position="169"/>
        <end position="188"/>
    </location>
</feature>
<dbReference type="PANTHER" id="PTHR40115">
    <property type="entry name" value="INNER MEMBRANE PROTEIN WITH PEPSY TM HELIX"/>
    <property type="match status" value="1"/>
</dbReference>
<evidence type="ECO:0000313" key="3">
    <source>
        <dbReference type="Proteomes" id="UP000265938"/>
    </source>
</evidence>
<dbReference type="InterPro" id="IPR032307">
    <property type="entry name" value="PepSY_TM-like_2"/>
</dbReference>
<feature type="transmembrane region" description="Helical" evidence="1">
    <location>
        <begin position="140"/>
        <end position="162"/>
    </location>
</feature>
<evidence type="ECO:0000256" key="1">
    <source>
        <dbReference type="SAM" id="Phobius"/>
    </source>
</evidence>
<dbReference type="PANTHER" id="PTHR40115:SF1">
    <property type="entry name" value="INNER MEMBRANE PROTEIN WITH PEPSY TM HELIX"/>
    <property type="match status" value="1"/>
</dbReference>
<dbReference type="Proteomes" id="UP000265938">
    <property type="component" value="Unassembled WGS sequence"/>
</dbReference>
<proteinExistence type="predicted"/>
<dbReference type="AlphaFoldDB" id="A0A3A3F9L0"/>
<evidence type="ECO:0000313" key="2">
    <source>
        <dbReference type="EMBL" id="RJF38242.1"/>
    </source>
</evidence>
<gene>
    <name evidence="2" type="ORF">D4741_05240</name>
</gene>
<reference evidence="2 3" key="1">
    <citation type="submission" date="2018-09" db="EMBL/GenBank/DDBJ databases">
        <title>Identification of marine bacteria producing industrial enzymes.</title>
        <authorList>
            <person name="Cheng T.H."/>
            <person name="Saidin J."/>
            <person name="Muhd D.D."/>
            <person name="Isa M.N.M."/>
            <person name="Bakar M.F.A."/>
            <person name="Ismail N."/>
        </authorList>
    </citation>
    <scope>NUCLEOTIDE SEQUENCE [LARGE SCALE GENOMIC DNA]</scope>
    <source>
        <strain evidence="2 3">MNAD 1.6</strain>
    </source>
</reference>
<keyword evidence="1" id="KW-0472">Membrane</keyword>
<name>A0A3A3F9L0_9GAMM</name>
<keyword evidence="1" id="KW-0812">Transmembrane</keyword>
<dbReference type="Pfam" id="PF16357">
    <property type="entry name" value="PepSY_TM_like_2"/>
    <property type="match status" value="1"/>
</dbReference>